<dbReference type="InterPro" id="IPR026057">
    <property type="entry name" value="TBL_C"/>
</dbReference>
<evidence type="ECO:0000259" key="3">
    <source>
        <dbReference type="Pfam" id="PF13839"/>
    </source>
</evidence>
<feature type="signal peptide" evidence="2">
    <location>
        <begin position="1"/>
        <end position="16"/>
    </location>
</feature>
<dbReference type="Proteomes" id="UP000231279">
    <property type="component" value="Unassembled WGS sequence"/>
</dbReference>
<organism evidence="4 5">
    <name type="scientific">Handroanthus impetiginosus</name>
    <dbReference type="NCBI Taxonomy" id="429701"/>
    <lineage>
        <taxon>Eukaryota</taxon>
        <taxon>Viridiplantae</taxon>
        <taxon>Streptophyta</taxon>
        <taxon>Embryophyta</taxon>
        <taxon>Tracheophyta</taxon>
        <taxon>Spermatophyta</taxon>
        <taxon>Magnoliopsida</taxon>
        <taxon>eudicotyledons</taxon>
        <taxon>Gunneridae</taxon>
        <taxon>Pentapetalae</taxon>
        <taxon>asterids</taxon>
        <taxon>lamiids</taxon>
        <taxon>Lamiales</taxon>
        <taxon>Bignoniaceae</taxon>
        <taxon>Crescentiina</taxon>
        <taxon>Tabebuia alliance</taxon>
        <taxon>Handroanthus</taxon>
    </lineage>
</organism>
<keyword evidence="5" id="KW-1185">Reference proteome</keyword>
<sequence length="241" mass="27858">MVFSLLSLHLVSVVWSRYLMKAVTFEDNNGVSTGINRLHLDEPDALWTRQYENFDYVVVAGEKWFLKSALYFENNTLVGCHYCLDTDTTELGFEYAYRKALNSTLTFMTGSKHKPVVVFRTMAPDHFEKGEWNTGGYCNRTRPFKTGEIEIKDVDDIMHRIELEEFERLKAINGISLKLLDATYLSLLRPDGHPGAYRQFQPFAGKDKNSKIQHDCLHWCLPGPIDSWNDLILEMFVKDSN</sequence>
<dbReference type="EMBL" id="NKXS01009666">
    <property type="protein sequence ID" value="PIM97462.1"/>
    <property type="molecule type" value="Genomic_DNA"/>
</dbReference>
<dbReference type="STRING" id="429701.A0A2G9FWN0"/>
<evidence type="ECO:0000256" key="2">
    <source>
        <dbReference type="SAM" id="SignalP"/>
    </source>
</evidence>
<feature type="domain" description="Trichome birefringence-like C-terminal" evidence="3">
    <location>
        <begin position="11"/>
        <end position="235"/>
    </location>
</feature>
<protein>
    <recommendedName>
        <fullName evidence="3">Trichome birefringence-like C-terminal domain-containing protein</fullName>
    </recommendedName>
</protein>
<dbReference type="OrthoDB" id="630188at2759"/>
<accession>A0A2G9FWN0</accession>
<evidence type="ECO:0000313" key="4">
    <source>
        <dbReference type="EMBL" id="PIM97462.1"/>
    </source>
</evidence>
<dbReference type="Pfam" id="PF13839">
    <property type="entry name" value="PC-Esterase"/>
    <property type="match status" value="1"/>
</dbReference>
<name>A0A2G9FWN0_9LAMI</name>
<reference evidence="5" key="1">
    <citation type="journal article" date="2018" name="Gigascience">
        <title>Genome assembly of the Pink Ipe (Handroanthus impetiginosus, Bignoniaceae), a highly valued, ecologically keystone Neotropical timber forest tree.</title>
        <authorList>
            <person name="Silva-Junior O.B."/>
            <person name="Grattapaglia D."/>
            <person name="Novaes E."/>
            <person name="Collevatti R.G."/>
        </authorList>
    </citation>
    <scope>NUCLEOTIDE SEQUENCE [LARGE SCALE GENOMIC DNA]</scope>
    <source>
        <strain evidence="5">cv. UFG-1</strain>
    </source>
</reference>
<dbReference type="GO" id="GO:0005794">
    <property type="term" value="C:Golgi apparatus"/>
    <property type="evidence" value="ECO:0007669"/>
    <property type="project" value="TreeGrafter"/>
</dbReference>
<dbReference type="PANTHER" id="PTHR32285">
    <property type="entry name" value="PROTEIN TRICHOME BIREFRINGENCE-LIKE 9-RELATED"/>
    <property type="match status" value="1"/>
</dbReference>
<comment type="caution">
    <text evidence="4">The sequence shown here is derived from an EMBL/GenBank/DDBJ whole genome shotgun (WGS) entry which is preliminary data.</text>
</comment>
<keyword evidence="2" id="KW-0732">Signal</keyword>
<dbReference type="PANTHER" id="PTHR32285:SF324">
    <property type="entry name" value="PROTEIN TRICHOME BIREFRINGENCE-LIKE 25"/>
    <property type="match status" value="1"/>
</dbReference>
<feature type="chain" id="PRO_5013708397" description="Trichome birefringence-like C-terminal domain-containing protein" evidence="2">
    <location>
        <begin position="17"/>
        <end position="241"/>
    </location>
</feature>
<dbReference type="InterPro" id="IPR029962">
    <property type="entry name" value="TBL"/>
</dbReference>
<dbReference type="GO" id="GO:0016413">
    <property type="term" value="F:O-acetyltransferase activity"/>
    <property type="evidence" value="ECO:0007669"/>
    <property type="project" value="InterPro"/>
</dbReference>
<evidence type="ECO:0000313" key="5">
    <source>
        <dbReference type="Proteomes" id="UP000231279"/>
    </source>
</evidence>
<proteinExistence type="inferred from homology"/>
<gene>
    <name evidence="4" type="ORF">CDL12_30069</name>
</gene>
<comment type="similarity">
    <text evidence="1">Belongs to the PC-esterase family. TBL subfamily.</text>
</comment>
<dbReference type="AlphaFoldDB" id="A0A2G9FWN0"/>
<evidence type="ECO:0000256" key="1">
    <source>
        <dbReference type="ARBA" id="ARBA00007727"/>
    </source>
</evidence>